<comment type="caution">
    <text evidence="1">The sequence shown here is derived from an EMBL/GenBank/DDBJ whole genome shotgun (WGS) entry which is preliminary data.</text>
</comment>
<evidence type="ECO:0000313" key="2">
    <source>
        <dbReference type="Proteomes" id="UP000789366"/>
    </source>
</evidence>
<reference evidence="1" key="1">
    <citation type="submission" date="2021-06" db="EMBL/GenBank/DDBJ databases">
        <authorList>
            <person name="Kallberg Y."/>
            <person name="Tangrot J."/>
            <person name="Rosling A."/>
        </authorList>
    </citation>
    <scope>NUCLEOTIDE SEQUENCE</scope>
    <source>
        <strain evidence="1">28 12/20/2015</strain>
    </source>
</reference>
<protein>
    <submittedName>
        <fullName evidence="1">4909_t:CDS:1</fullName>
    </submittedName>
</protein>
<gene>
    <name evidence="1" type="ORF">SPELUC_LOCUS1831</name>
</gene>
<name>A0ACA9KJK5_9GLOM</name>
<accession>A0ACA9KJK5</accession>
<sequence>MILSLDVGLGCSKKRLYEGRVFQNWEEAVDTLILYSQHKEFKLRKGHIEKASNETI</sequence>
<organism evidence="1 2">
    <name type="scientific">Cetraspora pellucida</name>
    <dbReference type="NCBI Taxonomy" id="1433469"/>
    <lineage>
        <taxon>Eukaryota</taxon>
        <taxon>Fungi</taxon>
        <taxon>Fungi incertae sedis</taxon>
        <taxon>Mucoromycota</taxon>
        <taxon>Glomeromycotina</taxon>
        <taxon>Glomeromycetes</taxon>
        <taxon>Diversisporales</taxon>
        <taxon>Gigasporaceae</taxon>
        <taxon>Cetraspora</taxon>
    </lineage>
</organism>
<dbReference type="EMBL" id="CAJVPW010001061">
    <property type="protein sequence ID" value="CAG8474175.1"/>
    <property type="molecule type" value="Genomic_DNA"/>
</dbReference>
<keyword evidence="2" id="KW-1185">Reference proteome</keyword>
<proteinExistence type="predicted"/>
<evidence type="ECO:0000313" key="1">
    <source>
        <dbReference type="EMBL" id="CAG8474175.1"/>
    </source>
</evidence>
<dbReference type="Proteomes" id="UP000789366">
    <property type="component" value="Unassembled WGS sequence"/>
</dbReference>